<dbReference type="Gene3D" id="2.170.130.10">
    <property type="entry name" value="TonB-dependent receptor, plug domain"/>
    <property type="match status" value="1"/>
</dbReference>
<dbReference type="SUPFAM" id="SSF56935">
    <property type="entry name" value="Porins"/>
    <property type="match status" value="1"/>
</dbReference>
<keyword evidence="1" id="KW-0472">Membrane</keyword>
<dbReference type="InterPro" id="IPR039426">
    <property type="entry name" value="TonB-dep_rcpt-like"/>
</dbReference>
<comment type="similarity">
    <text evidence="1">Belongs to the TonB-dependent receptor family.</text>
</comment>
<dbReference type="RefSeq" id="WP_109418075.1">
    <property type="nucleotide sequence ID" value="NZ_QEAS01000026.1"/>
</dbReference>
<dbReference type="PROSITE" id="PS52016">
    <property type="entry name" value="TONB_DEPENDENT_REC_3"/>
    <property type="match status" value="1"/>
</dbReference>
<feature type="domain" description="TonB-dependent receptor plug" evidence="3">
    <location>
        <begin position="113"/>
        <end position="222"/>
    </location>
</feature>
<name>A0A2U2PB63_9SPHI</name>
<evidence type="ECO:0000313" key="4">
    <source>
        <dbReference type="EMBL" id="PWG78359.1"/>
    </source>
</evidence>
<evidence type="ECO:0000256" key="1">
    <source>
        <dbReference type="PROSITE-ProRule" id="PRU01360"/>
    </source>
</evidence>
<dbReference type="InterPro" id="IPR008969">
    <property type="entry name" value="CarboxyPept-like_regulatory"/>
</dbReference>
<evidence type="ECO:0000256" key="2">
    <source>
        <dbReference type="SAM" id="SignalP"/>
    </source>
</evidence>
<feature type="signal peptide" evidence="2">
    <location>
        <begin position="1"/>
        <end position="20"/>
    </location>
</feature>
<comment type="caution">
    <text evidence="4">The sequence shown here is derived from an EMBL/GenBank/DDBJ whole genome shotgun (WGS) entry which is preliminary data.</text>
</comment>
<dbReference type="EMBL" id="QEAS01000026">
    <property type="protein sequence ID" value="PWG78359.1"/>
    <property type="molecule type" value="Genomic_DNA"/>
</dbReference>
<evidence type="ECO:0000259" key="3">
    <source>
        <dbReference type="Pfam" id="PF07715"/>
    </source>
</evidence>
<keyword evidence="1" id="KW-1134">Transmembrane beta strand</keyword>
<dbReference type="InterPro" id="IPR023996">
    <property type="entry name" value="TonB-dep_OMP_SusC/RagA"/>
</dbReference>
<dbReference type="GO" id="GO:0009279">
    <property type="term" value="C:cell outer membrane"/>
    <property type="evidence" value="ECO:0007669"/>
    <property type="project" value="UniProtKB-SubCell"/>
</dbReference>
<dbReference type="InterPro" id="IPR037066">
    <property type="entry name" value="Plug_dom_sf"/>
</dbReference>
<gene>
    <name evidence="4" type="ORF">DDR33_22600</name>
</gene>
<keyword evidence="5" id="KW-1185">Reference proteome</keyword>
<dbReference type="NCBIfam" id="TIGR04057">
    <property type="entry name" value="SusC_RagA_signa"/>
    <property type="match status" value="1"/>
</dbReference>
<keyword evidence="2" id="KW-0732">Signal</keyword>
<dbReference type="NCBIfam" id="TIGR04056">
    <property type="entry name" value="OMP_RagA_SusC"/>
    <property type="match status" value="1"/>
</dbReference>
<dbReference type="SUPFAM" id="SSF49464">
    <property type="entry name" value="Carboxypeptidase regulatory domain-like"/>
    <property type="match status" value="1"/>
</dbReference>
<dbReference type="InterPro" id="IPR023997">
    <property type="entry name" value="TonB-dep_OMP_SusC/RagA_CS"/>
</dbReference>
<accession>A0A2U2PB63</accession>
<keyword evidence="1" id="KW-0813">Transport</keyword>
<proteinExistence type="inferred from homology"/>
<dbReference type="Pfam" id="PF13715">
    <property type="entry name" value="CarbopepD_reg_2"/>
    <property type="match status" value="1"/>
</dbReference>
<feature type="chain" id="PRO_5015757382" evidence="2">
    <location>
        <begin position="21"/>
        <end position="1037"/>
    </location>
</feature>
<organism evidence="4 5">
    <name type="scientific">Pararcticibacter amylolyticus</name>
    <dbReference type="NCBI Taxonomy" id="2173175"/>
    <lineage>
        <taxon>Bacteria</taxon>
        <taxon>Pseudomonadati</taxon>
        <taxon>Bacteroidota</taxon>
        <taxon>Sphingobacteriia</taxon>
        <taxon>Sphingobacteriales</taxon>
        <taxon>Sphingobacteriaceae</taxon>
        <taxon>Pararcticibacter</taxon>
    </lineage>
</organism>
<sequence>MKRRLSIFCVCFLYCLNLLSQTKRITGLVKDKSGPLPGVSVSEKGNPSNGVSSDVNGKFTLTLKQSNVIILSSIGYLKKEVSVAGMSSVVVDMQDDSKSLEEVVVIGYGQKKKVTLTGAVSVVGGKEIRQSPSPSLQNTMAGRLTGFTSQQRGGQPGKDAAAFNIRGVSSYTGNNNPLIVVDDIEFTYNEFASLNANEVESISILKDASTTAIYGIKGANGVVLVTTTRGKAGKPRITFQSEYGLNQPTRLPKQLDAYGAASILREAQINTNNLNPNPSFKPTFSEEDLELFKSGTDPYGHPNNDWKDLLFKEYAPQARANFDINGGTDRVKYFVSVGYLNQGGQLKDYGVDLDSRYYYKRYNYRSNIDLAVNKGLDVRFDLFGNVGEMNQNNASVDNAGVMFADLGRAYDTAPYNYPVYNPDGSLGYSVWQRTATGRNKNNLIGRLMYNGYIRNFTNNINLVTSANQKLDFVTKGLSAKLVLSYRNLYGYERSMQRPIDGSGFVSYVYAPNTNTYSYGMKEDSYRITTPYMVYNPGSTNRAVTLQGFLNYNRAFGKHHFSGLLLYNINTKTAQNTSDNDYNFIPEKFRGYTGRIGYDYNQRYLFEISGAYNGTDRFYKTRRMGFFPSATAGWNISEEEFFKNNIGFVDRLKLRGSYGLVGVDNTGGVYAYKQSYTSASGTGLFGLATNNSYSTVTEGSLANNDVGWENEKKLNIGLDFSMFSQKLTGSADWFNNNRYDIISGKGTVSAIFGQGLPLFNLGKTNNKGYEIELGYQDKAGRNWQYSVKGTWSVAKNKIVFRDEAQTLYPWQASTGRAIGAVMKYSWTGEYYTEAELADPSVPKPTIGGRPGDFKYKDLNADGVIDGYDRSYFGYTNLPNTVYGLTLGLSYKNLNFTVLFQGAANVVASAQGAVIHHVTTNAMPIHQEHWTPERGNSAKYPQLYTSAMDQSPRDYYSDFWAIPADYLRLKTAELSYSFGAKFLSKTHLKGLRVYTNGYNLLTWTKLDKLYDLDPELTESSDSLPYPPTRIMNFGVNITF</sequence>
<dbReference type="FunFam" id="2.170.130.10:FF:000003">
    <property type="entry name" value="SusC/RagA family TonB-linked outer membrane protein"/>
    <property type="match status" value="1"/>
</dbReference>
<evidence type="ECO:0000313" key="5">
    <source>
        <dbReference type="Proteomes" id="UP000245647"/>
    </source>
</evidence>
<reference evidence="4 5" key="1">
    <citation type="submission" date="2018-04" db="EMBL/GenBank/DDBJ databases">
        <title>Pedobacter chongqingensis sp. nov., isolated from a rottenly hemp rope.</title>
        <authorList>
            <person name="Cai Y."/>
        </authorList>
    </citation>
    <scope>NUCLEOTIDE SEQUENCE [LARGE SCALE GENOMIC DNA]</scope>
    <source>
        <strain evidence="4 5">FJ4-8</strain>
    </source>
</reference>
<dbReference type="Proteomes" id="UP000245647">
    <property type="component" value="Unassembled WGS sequence"/>
</dbReference>
<protein>
    <submittedName>
        <fullName evidence="4">SusC/RagA family TonB-linked outer membrane protein</fullName>
    </submittedName>
</protein>
<keyword evidence="1" id="KW-0998">Cell outer membrane</keyword>
<comment type="subcellular location">
    <subcellularLocation>
        <location evidence="1">Cell outer membrane</location>
        <topology evidence="1">Multi-pass membrane protein</topology>
    </subcellularLocation>
</comment>
<dbReference type="OrthoDB" id="9768177at2"/>
<dbReference type="InterPro" id="IPR012910">
    <property type="entry name" value="Plug_dom"/>
</dbReference>
<keyword evidence="1" id="KW-0812">Transmembrane</keyword>
<dbReference type="AlphaFoldDB" id="A0A2U2PB63"/>
<dbReference type="Pfam" id="PF07715">
    <property type="entry name" value="Plug"/>
    <property type="match status" value="1"/>
</dbReference>